<dbReference type="VEuPathDB" id="FungiDB:LCOR_04270.1"/>
<protein>
    <recommendedName>
        <fullName evidence="1">Heterokaryon incompatibility domain-containing protein</fullName>
    </recommendedName>
</protein>
<dbReference type="Pfam" id="PF06985">
    <property type="entry name" value="HET"/>
    <property type="match status" value="1"/>
</dbReference>
<organism evidence="2 3">
    <name type="scientific">Lichtheimia corymbifera JMRC:FSU:9682</name>
    <dbReference type="NCBI Taxonomy" id="1263082"/>
    <lineage>
        <taxon>Eukaryota</taxon>
        <taxon>Fungi</taxon>
        <taxon>Fungi incertae sedis</taxon>
        <taxon>Mucoromycota</taxon>
        <taxon>Mucoromycotina</taxon>
        <taxon>Mucoromycetes</taxon>
        <taxon>Mucorales</taxon>
        <taxon>Lichtheimiaceae</taxon>
        <taxon>Lichtheimia</taxon>
    </lineage>
</organism>
<dbReference type="InterPro" id="IPR010730">
    <property type="entry name" value="HET"/>
</dbReference>
<dbReference type="EMBL" id="CBTN010000015">
    <property type="protein sequence ID" value="CDH52834.1"/>
    <property type="molecule type" value="Genomic_DNA"/>
</dbReference>
<accession>A0A068RS38</accession>
<dbReference type="InterPro" id="IPR052895">
    <property type="entry name" value="HetReg/Transcr_Mod"/>
</dbReference>
<evidence type="ECO:0000259" key="1">
    <source>
        <dbReference type="Pfam" id="PF06985"/>
    </source>
</evidence>
<comment type="caution">
    <text evidence="2">The sequence shown here is derived from an EMBL/GenBank/DDBJ whole genome shotgun (WGS) entry which is preliminary data.</text>
</comment>
<evidence type="ECO:0000313" key="2">
    <source>
        <dbReference type="EMBL" id="CDH52834.1"/>
    </source>
</evidence>
<dbReference type="AlphaFoldDB" id="A0A068RS38"/>
<name>A0A068RS38_9FUNG</name>
<proteinExistence type="predicted"/>
<feature type="domain" description="Heterokaryon incompatibility" evidence="1">
    <location>
        <begin position="63"/>
        <end position="220"/>
    </location>
</feature>
<dbReference type="OrthoDB" id="2276005at2759"/>
<dbReference type="PANTHER" id="PTHR24148:SF64">
    <property type="entry name" value="HETEROKARYON INCOMPATIBILITY DOMAIN-CONTAINING PROTEIN"/>
    <property type="match status" value="1"/>
</dbReference>
<keyword evidence="3" id="KW-1185">Reference proteome</keyword>
<evidence type="ECO:0000313" key="3">
    <source>
        <dbReference type="Proteomes" id="UP000027586"/>
    </source>
</evidence>
<dbReference type="PANTHER" id="PTHR24148">
    <property type="entry name" value="ANKYRIN REPEAT DOMAIN-CONTAINING PROTEIN 39 HOMOLOG-RELATED"/>
    <property type="match status" value="1"/>
</dbReference>
<sequence length="449" mass="51618">MTVTSTSKDPPADTEFGKLWTLEDTFSDKDFRLLYVPPKNEQGIMTIITPSKHEPSYVPDRKFHALSHLWGTDPKDNLWEVGDFISDEDGITVDPIPMREEKRDTFLKLLQENPGYWWIDVLCCRTDTPPVIMRGVYGCCHTCFAMIDCPSKAIEYFSVVLAQFKVYYEETGPINGCSYMRPRCNLPPLHDPISTLREGWKHARDIWECRWFSRVWTMQELALPSTVMLLSETCGGIPCYVSAGSLERQLSDFKIIFGVHQLKMGDEVKILDDLQYHLMILRDADRNFHKSDAQTTGGELDDFTLLLDQFATSERSCYYAEDYVYGVLGILGCDIPRLNDMEDLWDRFLFSLQRIAEKALCKSLAYNLFNIVKIDRGEEYETCLETVAKHFQETIQLDITEEARSCVLSEACNMSDIYQGLLCLKVDCSCPNCGRFLEMFDESLAPFKV</sequence>
<gene>
    <name evidence="2" type="ORF">LCOR_04270.1</name>
</gene>
<reference evidence="2" key="1">
    <citation type="submission" date="2013-08" db="EMBL/GenBank/DDBJ databases">
        <title>Gene expansion shapes genome architecture in the human pathogen Lichtheimia corymbifera: an evolutionary genomics analysis in the ancient terrestrial Mucorales (Mucoromycotina).</title>
        <authorList>
            <person name="Schwartze V.U."/>
            <person name="Winter S."/>
            <person name="Shelest E."/>
            <person name="Marcet-Houben M."/>
            <person name="Horn F."/>
            <person name="Wehner S."/>
            <person name="Hoffmann K."/>
            <person name="Riege K."/>
            <person name="Sammeth M."/>
            <person name="Nowrousian M."/>
            <person name="Valiante V."/>
            <person name="Linde J."/>
            <person name="Jacobsen I.D."/>
            <person name="Marz M."/>
            <person name="Brakhage A.A."/>
            <person name="Gabaldon T."/>
            <person name="Bocker S."/>
            <person name="Voigt K."/>
        </authorList>
    </citation>
    <scope>NUCLEOTIDE SEQUENCE [LARGE SCALE GENOMIC DNA]</scope>
    <source>
        <strain evidence="2">FSU 9682</strain>
    </source>
</reference>
<dbReference type="Proteomes" id="UP000027586">
    <property type="component" value="Unassembled WGS sequence"/>
</dbReference>